<reference evidence="2" key="1">
    <citation type="submission" date="2015-01" db="EMBL/GenBank/DDBJ databases">
        <title>Flavisolibacter sp./LCS9/ whole genome sequencing.</title>
        <authorList>
            <person name="Kim M.K."/>
            <person name="Srinivasan S."/>
            <person name="Lee J.-J."/>
        </authorList>
    </citation>
    <scope>NUCLEOTIDE SEQUENCE [LARGE SCALE GENOMIC DNA]</scope>
    <source>
        <strain evidence="2">LCS9</strain>
    </source>
</reference>
<protein>
    <recommendedName>
        <fullName evidence="3">IPExxxVDY family protein</fullName>
    </recommendedName>
</protein>
<sequence>MSVLDKQTEVNYIIPQRGVDEDEIFNVWDMQKPGFHVVKRLITIKEHSFYFTHQSIWLESYFKDPDDKEFLFKFIASNDHKTNSLCVVSILEGERLLLPELRFSIENFDLDAIFNLKRAIVELYQIKTLSGKEYTLQLHNA</sequence>
<dbReference type="KEGG" id="fla:SY85_12800"/>
<evidence type="ECO:0008006" key="3">
    <source>
        <dbReference type="Google" id="ProtNLM"/>
    </source>
</evidence>
<evidence type="ECO:0000313" key="2">
    <source>
        <dbReference type="Proteomes" id="UP000077177"/>
    </source>
</evidence>
<gene>
    <name evidence="1" type="ORF">SY85_12800</name>
</gene>
<evidence type="ECO:0000313" key="1">
    <source>
        <dbReference type="EMBL" id="ANE51257.1"/>
    </source>
</evidence>
<name>A0A172TWZ6_9BACT</name>
<dbReference type="Proteomes" id="UP000077177">
    <property type="component" value="Chromosome"/>
</dbReference>
<keyword evidence="2" id="KW-1185">Reference proteome</keyword>
<reference evidence="1 2" key="2">
    <citation type="journal article" date="2016" name="Int. J. Syst. Evol. Microbiol.">
        <title>Flavisolibacter tropicus sp. nov., isolated from tropical soil.</title>
        <authorList>
            <person name="Lee J.J."/>
            <person name="Kang M.S."/>
            <person name="Kim G.S."/>
            <person name="Lee C.S."/>
            <person name="Lim S."/>
            <person name="Lee J."/>
            <person name="Roh S.H."/>
            <person name="Kang H."/>
            <person name="Ha J.M."/>
            <person name="Bae S."/>
            <person name="Jung H.Y."/>
            <person name="Kim M.K."/>
        </authorList>
    </citation>
    <scope>NUCLEOTIDE SEQUENCE [LARGE SCALE GENOMIC DNA]</scope>
    <source>
        <strain evidence="1 2">LCS9</strain>
    </source>
</reference>
<dbReference type="EMBL" id="CP011390">
    <property type="protein sequence ID" value="ANE51257.1"/>
    <property type="molecule type" value="Genomic_DNA"/>
</dbReference>
<organism evidence="1 2">
    <name type="scientific">Flavisolibacter tropicus</name>
    <dbReference type="NCBI Taxonomy" id="1492898"/>
    <lineage>
        <taxon>Bacteria</taxon>
        <taxon>Pseudomonadati</taxon>
        <taxon>Bacteroidota</taxon>
        <taxon>Chitinophagia</taxon>
        <taxon>Chitinophagales</taxon>
        <taxon>Chitinophagaceae</taxon>
        <taxon>Flavisolibacter</taxon>
    </lineage>
</organism>
<dbReference type="AlphaFoldDB" id="A0A172TWZ6"/>
<proteinExistence type="predicted"/>
<accession>A0A172TWZ6</accession>